<accession>A0ABS4P9X9</accession>
<dbReference type="RefSeq" id="WP_017798969.1">
    <property type="nucleotide sequence ID" value="NZ_JAGGMQ010000001.1"/>
</dbReference>
<reference evidence="2" key="1">
    <citation type="submission" date="2023-07" db="EMBL/GenBank/DDBJ databases">
        <title>Genome mining of underrepresented organisms for secondary metabolites.</title>
        <authorList>
            <person name="D'Agostino P.M."/>
        </authorList>
    </citation>
    <scope>NUCLEOTIDE SEQUENCE [LARGE SCALE GENOMIC DNA]</scope>
    <source>
        <strain evidence="2">WS4403</strain>
    </source>
</reference>
<dbReference type="EMBL" id="JAGGMQ010000001">
    <property type="protein sequence ID" value="MBP2169433.1"/>
    <property type="molecule type" value="Genomic_DNA"/>
</dbReference>
<name>A0ABS4P9X9_9GAMM</name>
<evidence type="ECO:0000313" key="1">
    <source>
        <dbReference type="EMBL" id="MBP2169433.1"/>
    </source>
</evidence>
<protein>
    <submittedName>
        <fullName evidence="1">Uncharacterized protein</fullName>
    </submittedName>
</protein>
<proteinExistence type="predicted"/>
<evidence type="ECO:0000313" key="2">
    <source>
        <dbReference type="Proteomes" id="UP001195624"/>
    </source>
</evidence>
<dbReference type="Proteomes" id="UP001195624">
    <property type="component" value="Unassembled WGS sequence"/>
</dbReference>
<gene>
    <name evidence="1" type="ORF">J2125_002625</name>
</gene>
<keyword evidence="2" id="KW-1185">Reference proteome</keyword>
<sequence>MRKSIKVVIAAVVVVVAAFAYAWPYIEMEFAGSAHYTEQDSREYNFYTPDILKKMPRISERYDFDFANVTGPATHVYAVKFYDSEDTGKIDAWLTLAGYQKQSECDEESVCWRGADPQETVYVGRLKGEKTVIVQVVYDFT</sequence>
<organism evidence="1 2">
    <name type="scientific">Winslowiella toletana</name>
    <dbReference type="NCBI Taxonomy" id="92490"/>
    <lineage>
        <taxon>Bacteria</taxon>
        <taxon>Pseudomonadati</taxon>
        <taxon>Pseudomonadota</taxon>
        <taxon>Gammaproteobacteria</taxon>
        <taxon>Enterobacterales</taxon>
        <taxon>Erwiniaceae</taxon>
        <taxon>Winslowiella</taxon>
    </lineage>
</organism>
<comment type="caution">
    <text evidence="1">The sequence shown here is derived from an EMBL/GenBank/DDBJ whole genome shotgun (WGS) entry which is preliminary data.</text>
</comment>